<reference evidence="1" key="1">
    <citation type="journal article" date="2012" name="Nat. Biotechnol.">
        <title>Reference genome sequence of the model plant Setaria.</title>
        <authorList>
            <person name="Bennetzen J.L."/>
            <person name="Schmutz J."/>
            <person name="Wang H."/>
            <person name="Percifield R."/>
            <person name="Hawkins J."/>
            <person name="Pontaroli A.C."/>
            <person name="Estep M."/>
            <person name="Feng L."/>
            <person name="Vaughn J.N."/>
            <person name="Grimwood J."/>
            <person name="Jenkins J."/>
            <person name="Barry K."/>
            <person name="Lindquist E."/>
            <person name="Hellsten U."/>
            <person name="Deshpande S."/>
            <person name="Wang X."/>
            <person name="Wu X."/>
            <person name="Mitros T."/>
            <person name="Triplett J."/>
            <person name="Yang X."/>
            <person name="Ye C.Y."/>
            <person name="Mauro-Herrera M."/>
            <person name="Wang L."/>
            <person name="Li P."/>
            <person name="Sharma M."/>
            <person name="Sharma R."/>
            <person name="Ronald P.C."/>
            <person name="Panaud O."/>
            <person name="Kellogg E.A."/>
            <person name="Brutnell T.P."/>
            <person name="Doust A.N."/>
            <person name="Tuskan G.A."/>
            <person name="Rokhsar D."/>
            <person name="Devos K.M."/>
        </authorList>
    </citation>
    <scope>NUCLEOTIDE SEQUENCE [LARGE SCALE GENOMIC DNA]</scope>
    <source>
        <strain evidence="1">Yugu1</strain>
    </source>
</reference>
<gene>
    <name evidence="1" type="ORF">SETIT_6G000300v2</name>
</gene>
<organism evidence="1">
    <name type="scientific">Setaria italica</name>
    <name type="common">Foxtail millet</name>
    <name type="synonym">Panicum italicum</name>
    <dbReference type="NCBI Taxonomy" id="4555"/>
    <lineage>
        <taxon>Eukaryota</taxon>
        <taxon>Viridiplantae</taxon>
        <taxon>Streptophyta</taxon>
        <taxon>Embryophyta</taxon>
        <taxon>Tracheophyta</taxon>
        <taxon>Spermatophyta</taxon>
        <taxon>Magnoliopsida</taxon>
        <taxon>Liliopsida</taxon>
        <taxon>Poales</taxon>
        <taxon>Poaceae</taxon>
        <taxon>PACMAD clade</taxon>
        <taxon>Panicoideae</taxon>
        <taxon>Panicodae</taxon>
        <taxon>Paniceae</taxon>
        <taxon>Cenchrinae</taxon>
        <taxon>Setaria</taxon>
    </lineage>
</organism>
<accession>A0A368RGF7</accession>
<protein>
    <submittedName>
        <fullName evidence="1">Uncharacterized protein</fullName>
    </submittedName>
</protein>
<evidence type="ECO:0000313" key="1">
    <source>
        <dbReference type="EMBL" id="RCV29286.1"/>
    </source>
</evidence>
<name>A0A368RGF7_SETIT</name>
<reference evidence="1" key="2">
    <citation type="submission" date="2015-07" db="EMBL/GenBank/DDBJ databases">
        <authorList>
            <person name="Noorani M."/>
        </authorList>
    </citation>
    <scope>NUCLEOTIDE SEQUENCE</scope>
    <source>
        <strain evidence="1">Yugu1</strain>
    </source>
</reference>
<proteinExistence type="predicted"/>
<sequence>MPCAVLLCLDQLRAGRHHHILCLCRNTISSLQEKFFLSNKQEKVLDILSQL</sequence>
<dbReference type="EMBL" id="CM003533">
    <property type="protein sequence ID" value="RCV29286.1"/>
    <property type="molecule type" value="Genomic_DNA"/>
</dbReference>
<dbReference type="AlphaFoldDB" id="A0A368RGF7"/>